<proteinExistence type="predicted"/>
<gene>
    <name evidence="1" type="ORF">BD410DRAFT_786163</name>
</gene>
<name>A0A4Y7QAF2_9AGAM</name>
<reference evidence="1 2" key="1">
    <citation type="submission" date="2018-06" db="EMBL/GenBank/DDBJ databases">
        <title>A transcriptomic atlas of mushroom development highlights an independent origin of complex multicellularity.</title>
        <authorList>
            <consortium name="DOE Joint Genome Institute"/>
            <person name="Krizsan K."/>
            <person name="Almasi E."/>
            <person name="Merenyi Z."/>
            <person name="Sahu N."/>
            <person name="Viragh M."/>
            <person name="Koszo T."/>
            <person name="Mondo S."/>
            <person name="Kiss B."/>
            <person name="Balint B."/>
            <person name="Kues U."/>
            <person name="Barry K."/>
            <person name="Hegedus J.C."/>
            <person name="Henrissat B."/>
            <person name="Johnson J."/>
            <person name="Lipzen A."/>
            <person name="Ohm R."/>
            <person name="Nagy I."/>
            <person name="Pangilinan J."/>
            <person name="Yan J."/>
            <person name="Xiong Y."/>
            <person name="Grigoriev I.V."/>
            <person name="Hibbett D.S."/>
            <person name="Nagy L.G."/>
        </authorList>
    </citation>
    <scope>NUCLEOTIDE SEQUENCE [LARGE SCALE GENOMIC DNA]</scope>
    <source>
        <strain evidence="1 2">SZMC22713</strain>
    </source>
</reference>
<keyword evidence="2" id="KW-1185">Reference proteome</keyword>
<dbReference type="EMBL" id="ML170166">
    <property type="protein sequence ID" value="TDL24637.1"/>
    <property type="molecule type" value="Genomic_DNA"/>
</dbReference>
<dbReference type="AlphaFoldDB" id="A0A4Y7QAF2"/>
<organism evidence="1 2">
    <name type="scientific">Rickenella mellea</name>
    <dbReference type="NCBI Taxonomy" id="50990"/>
    <lineage>
        <taxon>Eukaryota</taxon>
        <taxon>Fungi</taxon>
        <taxon>Dikarya</taxon>
        <taxon>Basidiomycota</taxon>
        <taxon>Agaricomycotina</taxon>
        <taxon>Agaricomycetes</taxon>
        <taxon>Hymenochaetales</taxon>
        <taxon>Rickenellaceae</taxon>
        <taxon>Rickenella</taxon>
    </lineage>
</organism>
<feature type="non-terminal residue" evidence="1">
    <location>
        <position position="115"/>
    </location>
</feature>
<protein>
    <submittedName>
        <fullName evidence="1">Uncharacterized protein</fullName>
    </submittedName>
</protein>
<evidence type="ECO:0000313" key="1">
    <source>
        <dbReference type="EMBL" id="TDL24637.1"/>
    </source>
</evidence>
<dbReference type="VEuPathDB" id="FungiDB:BD410DRAFT_786163"/>
<evidence type="ECO:0000313" key="2">
    <source>
        <dbReference type="Proteomes" id="UP000294933"/>
    </source>
</evidence>
<dbReference type="Proteomes" id="UP000294933">
    <property type="component" value="Unassembled WGS sequence"/>
</dbReference>
<sequence length="115" mass="13193">MKEIDLLKCLEETPQLTLLIIDELEVTDSLVSALTPKFQSTGELDYDAIRMLVLTRWLTPENFTPAARSVLAQRGVGFEPQKLRRMVLRLHGFNTIRFREDCDISECIKEGLELV</sequence>
<accession>A0A4Y7QAF2</accession>